<comment type="caution">
    <text evidence="1">The sequence shown here is derived from an EMBL/GenBank/DDBJ whole genome shotgun (WGS) entry which is preliminary data.</text>
</comment>
<protein>
    <submittedName>
        <fullName evidence="1">Uncharacterized protein</fullName>
    </submittedName>
</protein>
<accession>A0A538SL12</accession>
<proteinExistence type="predicted"/>
<dbReference type="AlphaFoldDB" id="A0A538SL12"/>
<evidence type="ECO:0000313" key="2">
    <source>
        <dbReference type="Proteomes" id="UP000319829"/>
    </source>
</evidence>
<dbReference type="EMBL" id="VBOU01000118">
    <property type="protein sequence ID" value="TMQ52063.1"/>
    <property type="molecule type" value="Genomic_DNA"/>
</dbReference>
<organism evidence="1 2">
    <name type="scientific">Eiseniibacteriota bacterium</name>
    <dbReference type="NCBI Taxonomy" id="2212470"/>
    <lineage>
        <taxon>Bacteria</taxon>
        <taxon>Candidatus Eiseniibacteriota</taxon>
    </lineage>
</organism>
<dbReference type="Proteomes" id="UP000319829">
    <property type="component" value="Unassembled WGS sequence"/>
</dbReference>
<feature type="non-terminal residue" evidence="1">
    <location>
        <position position="77"/>
    </location>
</feature>
<name>A0A538SL12_UNCEI</name>
<gene>
    <name evidence="1" type="ORF">E6K74_12730</name>
</gene>
<evidence type="ECO:0000313" key="1">
    <source>
        <dbReference type="EMBL" id="TMQ52063.1"/>
    </source>
</evidence>
<reference evidence="1 2" key="1">
    <citation type="journal article" date="2019" name="Nat. Microbiol.">
        <title>Mediterranean grassland soil C-N compound turnover is dependent on rainfall and depth, and is mediated by genomically divergent microorganisms.</title>
        <authorList>
            <person name="Diamond S."/>
            <person name="Andeer P.F."/>
            <person name="Li Z."/>
            <person name="Crits-Christoph A."/>
            <person name="Burstein D."/>
            <person name="Anantharaman K."/>
            <person name="Lane K.R."/>
            <person name="Thomas B.C."/>
            <person name="Pan C."/>
            <person name="Northen T.R."/>
            <person name="Banfield J.F."/>
        </authorList>
    </citation>
    <scope>NUCLEOTIDE SEQUENCE [LARGE SCALE GENOMIC DNA]</scope>
    <source>
        <strain evidence="1">WS_4</strain>
    </source>
</reference>
<sequence>MMGLRLLLLVLGIILAVYGLSGSAAEAQRTARPVQIGALTESWGPTPAIVGLRDGLRALGYSEDKDFTIGVRFTQGE</sequence>